<dbReference type="PROSITE" id="PS50082">
    <property type="entry name" value="WD_REPEATS_2"/>
    <property type="match status" value="1"/>
</dbReference>
<feature type="transmembrane region" description="Helical" evidence="3">
    <location>
        <begin position="356"/>
        <end position="376"/>
    </location>
</feature>
<name>X6N8W0_RETFI</name>
<feature type="region of interest" description="Disordered" evidence="2">
    <location>
        <begin position="24"/>
        <end position="54"/>
    </location>
</feature>
<sequence length="692" mass="80898">KTTDDDKYKDRKRDWLKELDQTLNEENKTKEEHIEEKDANTKKDELVQESGSNANKAETRPWVLPYGRTTIPTAKRVCWVLTVSSQFDVCKWNQLKSSNICLFVCLFVYGLQKADSITALSWTEDNEYIIAGEGRGGISVWKKQYFASSLTEQRDQLKRFQERKRVYNIHACDFYYSLCGTTWEHDKSYEVTSLSIRGTYLVSGCKDGTILLWHLDFLSSLSSFNPILQRPLSLQLLARIKSAHFGEEVLDVSLSKVSFDHRLCAPSALFLLSSGADSNVRCRDVIAVLRDELSRRVEERKQMAKPSTPVMEETESENTDVDAIVYLQHFAVFIDFVTAVEVFFFLPKKKRNTQLFLFKLIALHDFYANCLTTFIFDLETLLNYEGNFQTSQEKYFYFSYYRLYGTKKNMPTMHIFFILIFLGISLKTRINNKITWIKCNYYGKRFITIFVIIICLFTVWILQWEGGTEIKPPFFFQGTVRDTMRRRDQPFNWTSLKLGMQKESLFNLNMSAYTSEKLLKNEIKVSAKREKNCEIAFVNGGGGEKKKANETFDMKMSTKREEMKQWFSKQGYKFPELWKPLSSASSELWFASSFCRALQSKQQWRNSMDWVIVYETNSNSSNSAKSVDNVTLSMELMQRILLSQVLEKWEYLHLVKQDRQDGKSAKNLRLMFEEMTEFVMDTSYLPLQSKFN</sequence>
<dbReference type="Gene3D" id="2.130.10.10">
    <property type="entry name" value="YVTN repeat-like/Quinoprotein amine dehydrogenase"/>
    <property type="match status" value="1"/>
</dbReference>
<dbReference type="InterPro" id="IPR036322">
    <property type="entry name" value="WD40_repeat_dom_sf"/>
</dbReference>
<feature type="transmembrane region" description="Helical" evidence="3">
    <location>
        <begin position="323"/>
        <end position="344"/>
    </location>
</feature>
<protein>
    <submittedName>
        <fullName evidence="4">Uncharacterized protein</fullName>
    </submittedName>
</protein>
<keyword evidence="3" id="KW-1133">Transmembrane helix</keyword>
<evidence type="ECO:0000256" key="1">
    <source>
        <dbReference type="PROSITE-ProRule" id="PRU00221"/>
    </source>
</evidence>
<keyword evidence="3" id="KW-0472">Membrane</keyword>
<dbReference type="SUPFAM" id="SSF50978">
    <property type="entry name" value="WD40 repeat-like"/>
    <property type="match status" value="1"/>
</dbReference>
<feature type="non-terminal residue" evidence="4">
    <location>
        <position position="692"/>
    </location>
</feature>
<organism evidence="4 5">
    <name type="scientific">Reticulomyxa filosa</name>
    <dbReference type="NCBI Taxonomy" id="46433"/>
    <lineage>
        <taxon>Eukaryota</taxon>
        <taxon>Sar</taxon>
        <taxon>Rhizaria</taxon>
        <taxon>Retaria</taxon>
        <taxon>Foraminifera</taxon>
        <taxon>Monothalamids</taxon>
        <taxon>Reticulomyxidae</taxon>
        <taxon>Reticulomyxa</taxon>
    </lineage>
</organism>
<feature type="transmembrane region" description="Helical" evidence="3">
    <location>
        <begin position="410"/>
        <end position="426"/>
    </location>
</feature>
<evidence type="ECO:0000256" key="3">
    <source>
        <dbReference type="SAM" id="Phobius"/>
    </source>
</evidence>
<dbReference type="InterPro" id="IPR015943">
    <property type="entry name" value="WD40/YVTN_repeat-like_dom_sf"/>
</dbReference>
<evidence type="ECO:0000313" key="4">
    <source>
        <dbReference type="EMBL" id="ETO22730.1"/>
    </source>
</evidence>
<feature type="non-terminal residue" evidence="4">
    <location>
        <position position="1"/>
    </location>
</feature>
<dbReference type="InterPro" id="IPR001680">
    <property type="entry name" value="WD40_rpt"/>
</dbReference>
<feature type="transmembrane region" description="Helical" evidence="3">
    <location>
        <begin position="446"/>
        <end position="464"/>
    </location>
</feature>
<feature type="repeat" description="WD" evidence="1">
    <location>
        <begin position="182"/>
        <end position="223"/>
    </location>
</feature>
<keyword evidence="1" id="KW-0853">WD repeat</keyword>
<keyword evidence="3" id="KW-0812">Transmembrane</keyword>
<evidence type="ECO:0000313" key="5">
    <source>
        <dbReference type="Proteomes" id="UP000023152"/>
    </source>
</evidence>
<comment type="caution">
    <text evidence="4">The sequence shown here is derived from an EMBL/GenBank/DDBJ whole genome shotgun (WGS) entry which is preliminary data.</text>
</comment>
<dbReference type="AlphaFoldDB" id="X6N8W0"/>
<dbReference type="EMBL" id="ASPP01010512">
    <property type="protein sequence ID" value="ETO22730.1"/>
    <property type="molecule type" value="Genomic_DNA"/>
</dbReference>
<feature type="compositionally biased region" description="Basic and acidic residues" evidence="2">
    <location>
        <begin position="24"/>
        <end position="46"/>
    </location>
</feature>
<accession>X6N8W0</accession>
<evidence type="ECO:0000256" key="2">
    <source>
        <dbReference type="SAM" id="MobiDB-lite"/>
    </source>
</evidence>
<dbReference type="Pfam" id="PF00400">
    <property type="entry name" value="WD40"/>
    <property type="match status" value="1"/>
</dbReference>
<dbReference type="SMART" id="SM00320">
    <property type="entry name" value="WD40"/>
    <property type="match status" value="3"/>
</dbReference>
<gene>
    <name evidence="4" type="ORF">RFI_14463</name>
</gene>
<proteinExistence type="predicted"/>
<dbReference type="Proteomes" id="UP000023152">
    <property type="component" value="Unassembled WGS sequence"/>
</dbReference>
<reference evidence="4 5" key="1">
    <citation type="journal article" date="2013" name="Curr. Biol.">
        <title>The Genome of the Foraminiferan Reticulomyxa filosa.</title>
        <authorList>
            <person name="Glockner G."/>
            <person name="Hulsmann N."/>
            <person name="Schleicher M."/>
            <person name="Noegel A.A."/>
            <person name="Eichinger L."/>
            <person name="Gallinger C."/>
            <person name="Pawlowski J."/>
            <person name="Sierra R."/>
            <person name="Euteneuer U."/>
            <person name="Pillet L."/>
            <person name="Moustafa A."/>
            <person name="Platzer M."/>
            <person name="Groth M."/>
            <person name="Szafranski K."/>
            <person name="Schliwa M."/>
        </authorList>
    </citation>
    <scope>NUCLEOTIDE SEQUENCE [LARGE SCALE GENOMIC DNA]</scope>
</reference>
<keyword evidence="5" id="KW-1185">Reference proteome</keyword>